<dbReference type="EMBL" id="MT141315">
    <property type="protein sequence ID" value="QJA58244.1"/>
    <property type="molecule type" value="Genomic_DNA"/>
</dbReference>
<dbReference type="EMBL" id="MT141885">
    <property type="protein sequence ID" value="QJA71609.1"/>
    <property type="molecule type" value="Genomic_DNA"/>
</dbReference>
<dbReference type="AlphaFoldDB" id="A0A6M3ILG2"/>
<proteinExistence type="predicted"/>
<evidence type="ECO:0000313" key="2">
    <source>
        <dbReference type="EMBL" id="QJA71609.1"/>
    </source>
</evidence>
<accession>A0A6M3ILG2</accession>
<name>A0A6M3ILG2_9ZZZZ</name>
<organism evidence="1">
    <name type="scientific">viral metagenome</name>
    <dbReference type="NCBI Taxonomy" id="1070528"/>
    <lineage>
        <taxon>unclassified sequences</taxon>
        <taxon>metagenomes</taxon>
        <taxon>organismal metagenomes</taxon>
    </lineage>
</organism>
<protein>
    <submittedName>
        <fullName evidence="1">Uncharacterized protein</fullName>
    </submittedName>
</protein>
<reference evidence="1" key="1">
    <citation type="submission" date="2020-03" db="EMBL/GenBank/DDBJ databases">
        <title>The deep terrestrial virosphere.</title>
        <authorList>
            <person name="Holmfeldt K."/>
            <person name="Nilsson E."/>
            <person name="Simone D."/>
            <person name="Lopez-Fernandez M."/>
            <person name="Wu X."/>
            <person name="de Brujin I."/>
            <person name="Lundin D."/>
            <person name="Andersson A."/>
            <person name="Bertilsson S."/>
            <person name="Dopson M."/>
        </authorList>
    </citation>
    <scope>NUCLEOTIDE SEQUENCE</scope>
    <source>
        <strain evidence="2">MM415A03122</strain>
        <strain evidence="1">MM415B01477</strain>
    </source>
</reference>
<evidence type="ECO:0000313" key="1">
    <source>
        <dbReference type="EMBL" id="QJA58244.1"/>
    </source>
</evidence>
<gene>
    <name evidence="2" type="ORF">MM415A03122_0009</name>
    <name evidence="1" type="ORF">MM415B01477_0006</name>
</gene>
<sequence>MPRAKVLQRTQLICSECGEDIHACDICEIPFTATDEIYCYEDEDSESMKHAHADCMDN</sequence>